<gene>
    <name evidence="1" type="ORF">CALVIDRAFT_537250</name>
</gene>
<keyword evidence="2" id="KW-1185">Reference proteome</keyword>
<protein>
    <recommendedName>
        <fullName evidence="3">TPR-like protein</fullName>
    </recommendedName>
</protein>
<dbReference type="EMBL" id="KV417284">
    <property type="protein sequence ID" value="KZO96475.1"/>
    <property type="molecule type" value="Genomic_DNA"/>
</dbReference>
<dbReference type="Gene3D" id="1.25.40.10">
    <property type="entry name" value="Tetratricopeptide repeat domain"/>
    <property type="match status" value="1"/>
</dbReference>
<evidence type="ECO:0000313" key="1">
    <source>
        <dbReference type="EMBL" id="KZO96475.1"/>
    </source>
</evidence>
<organism evidence="1 2">
    <name type="scientific">Calocera viscosa (strain TUFC12733)</name>
    <dbReference type="NCBI Taxonomy" id="1330018"/>
    <lineage>
        <taxon>Eukaryota</taxon>
        <taxon>Fungi</taxon>
        <taxon>Dikarya</taxon>
        <taxon>Basidiomycota</taxon>
        <taxon>Agaricomycotina</taxon>
        <taxon>Dacrymycetes</taxon>
        <taxon>Dacrymycetales</taxon>
        <taxon>Dacrymycetaceae</taxon>
        <taxon>Calocera</taxon>
    </lineage>
</organism>
<dbReference type="OrthoDB" id="431454at2759"/>
<sequence>MTLSKLEQAKTKSETISDRLGATQCMNSIGNTLHMLDRYDDALSNLERSKAEFDTTVTDWALHNA</sequence>
<dbReference type="AlphaFoldDB" id="A0A167M999"/>
<name>A0A167M999_CALVF</name>
<accession>A0A167M999</accession>
<evidence type="ECO:0008006" key="3">
    <source>
        <dbReference type="Google" id="ProtNLM"/>
    </source>
</evidence>
<dbReference type="InterPro" id="IPR011990">
    <property type="entry name" value="TPR-like_helical_dom_sf"/>
</dbReference>
<evidence type="ECO:0000313" key="2">
    <source>
        <dbReference type="Proteomes" id="UP000076738"/>
    </source>
</evidence>
<reference evidence="1 2" key="1">
    <citation type="journal article" date="2016" name="Mol. Biol. Evol.">
        <title>Comparative Genomics of Early-Diverging Mushroom-Forming Fungi Provides Insights into the Origins of Lignocellulose Decay Capabilities.</title>
        <authorList>
            <person name="Nagy L.G."/>
            <person name="Riley R."/>
            <person name="Tritt A."/>
            <person name="Adam C."/>
            <person name="Daum C."/>
            <person name="Floudas D."/>
            <person name="Sun H."/>
            <person name="Yadav J.S."/>
            <person name="Pangilinan J."/>
            <person name="Larsson K.H."/>
            <person name="Matsuura K."/>
            <person name="Barry K."/>
            <person name="Labutti K."/>
            <person name="Kuo R."/>
            <person name="Ohm R.A."/>
            <person name="Bhattacharya S.S."/>
            <person name="Shirouzu T."/>
            <person name="Yoshinaga Y."/>
            <person name="Martin F.M."/>
            <person name="Grigoriev I.V."/>
            <person name="Hibbett D.S."/>
        </authorList>
    </citation>
    <scope>NUCLEOTIDE SEQUENCE [LARGE SCALE GENOMIC DNA]</scope>
    <source>
        <strain evidence="1 2">TUFC12733</strain>
    </source>
</reference>
<proteinExistence type="predicted"/>
<dbReference type="Proteomes" id="UP000076738">
    <property type="component" value="Unassembled WGS sequence"/>
</dbReference>